<evidence type="ECO:0000313" key="3">
    <source>
        <dbReference type="Proteomes" id="UP001162131"/>
    </source>
</evidence>
<evidence type="ECO:0000313" key="2">
    <source>
        <dbReference type="EMBL" id="CAG9311409.1"/>
    </source>
</evidence>
<accession>A0AAU9IHZ2</accession>
<dbReference type="AlphaFoldDB" id="A0AAU9IHZ2"/>
<evidence type="ECO:0008006" key="4">
    <source>
        <dbReference type="Google" id="ProtNLM"/>
    </source>
</evidence>
<organism evidence="2 3">
    <name type="scientific">Blepharisma stoltei</name>
    <dbReference type="NCBI Taxonomy" id="1481888"/>
    <lineage>
        <taxon>Eukaryota</taxon>
        <taxon>Sar</taxon>
        <taxon>Alveolata</taxon>
        <taxon>Ciliophora</taxon>
        <taxon>Postciliodesmatophora</taxon>
        <taxon>Heterotrichea</taxon>
        <taxon>Heterotrichida</taxon>
        <taxon>Blepharismidae</taxon>
        <taxon>Blepharisma</taxon>
    </lineage>
</organism>
<protein>
    <recommendedName>
        <fullName evidence="4">Dickkopf N-terminal cysteine-rich domain-containing protein</fullName>
    </recommendedName>
</protein>
<dbReference type="EMBL" id="CAJZBQ010000004">
    <property type="protein sequence ID" value="CAG9311409.1"/>
    <property type="molecule type" value="Genomic_DNA"/>
</dbReference>
<dbReference type="Proteomes" id="UP001162131">
    <property type="component" value="Unassembled WGS sequence"/>
</dbReference>
<keyword evidence="1" id="KW-0732">Signal</keyword>
<reference evidence="2" key="1">
    <citation type="submission" date="2021-09" db="EMBL/GenBank/DDBJ databases">
        <authorList>
            <consortium name="AG Swart"/>
            <person name="Singh M."/>
            <person name="Singh A."/>
            <person name="Seah K."/>
            <person name="Emmerich C."/>
        </authorList>
    </citation>
    <scope>NUCLEOTIDE SEQUENCE</scope>
    <source>
        <strain evidence="2">ATCC30299</strain>
    </source>
</reference>
<comment type="caution">
    <text evidence="2">The sequence shown here is derived from an EMBL/GenBank/DDBJ whole genome shotgun (WGS) entry which is preliminary data.</text>
</comment>
<feature type="chain" id="PRO_5043381317" description="Dickkopf N-terminal cysteine-rich domain-containing protein" evidence="1">
    <location>
        <begin position="20"/>
        <end position="378"/>
    </location>
</feature>
<evidence type="ECO:0000256" key="1">
    <source>
        <dbReference type="SAM" id="SignalP"/>
    </source>
</evidence>
<feature type="signal peptide" evidence="1">
    <location>
        <begin position="1"/>
        <end position="19"/>
    </location>
</feature>
<keyword evidence="3" id="KW-1185">Reference proteome</keyword>
<gene>
    <name evidence="2" type="ORF">BSTOLATCC_MIC3699</name>
</gene>
<name>A0AAU9IHZ2_9CILI</name>
<proteinExistence type="predicted"/>
<sequence length="378" mass="41706">MVGFLKSLLLIALLSCAYGLNQCAKYLCKTSDQDFLPETCAYQDNITDTYYARKCSDSSYDCVSDATSSYQFNYTCKVPTPLPVNSLPGEWCKTLDDCLYSTACNDGICIGTPKGQPCTYNGQCEPGTFCSSSNVCTAQIEIGETGCLYDSQCVNNGACNITSQNDLSMNKCLKFRSFSVHDPVGHCNTGFSTLCPYIYCAEKEPYMFYCTDLFSTANGTGTQCEMNNRGDCDSNEDSFFSPAYSVEGDCTCGFNSERISYCSALPGDAPYKKYMAQLLKWVASEAIFSCNTLNRFDDNCIKTHWDKDNYNTYVYYEMQANGYQWYVNAPDCVMEAFAQNYLQAQAAATGGNDNDNGGDDSATFLVSFSILTLALISQ</sequence>